<dbReference type="GO" id="GO:0009231">
    <property type="term" value="P:riboflavin biosynthetic process"/>
    <property type="evidence" value="ECO:0007669"/>
    <property type="project" value="InterPro"/>
</dbReference>
<comment type="caution">
    <text evidence="2">The sequence shown here is derived from an EMBL/GenBank/DDBJ whole genome shotgun (WGS) entry which is preliminary data.</text>
</comment>
<dbReference type="InterPro" id="IPR002734">
    <property type="entry name" value="RibDG_C"/>
</dbReference>
<evidence type="ECO:0000313" key="2">
    <source>
        <dbReference type="EMBL" id="OXM48685.1"/>
    </source>
</evidence>
<dbReference type="Pfam" id="PF01872">
    <property type="entry name" value="RibD_C"/>
    <property type="match status" value="1"/>
</dbReference>
<dbReference type="InterPro" id="IPR050765">
    <property type="entry name" value="Riboflavin_Biosynth_HTPR"/>
</dbReference>
<accession>A0A229RQ55</accession>
<dbReference type="GO" id="GO:0008703">
    <property type="term" value="F:5-amino-6-(5-phosphoribosylamino)uracil reductase activity"/>
    <property type="evidence" value="ECO:0007669"/>
    <property type="project" value="InterPro"/>
</dbReference>
<dbReference type="EMBL" id="NMQU01000058">
    <property type="protein sequence ID" value="OXM48685.1"/>
    <property type="molecule type" value="Genomic_DNA"/>
</dbReference>
<keyword evidence="3" id="KW-1185">Reference proteome</keyword>
<dbReference type="PANTHER" id="PTHR38011:SF11">
    <property type="entry name" value="2,5-DIAMINO-6-RIBOSYLAMINO-4(3H)-PYRIMIDINONE 5'-PHOSPHATE REDUCTASE"/>
    <property type="match status" value="1"/>
</dbReference>
<gene>
    <name evidence="2" type="ORF">CFP75_20825</name>
</gene>
<protein>
    <submittedName>
        <fullName evidence="2">Dihydrofolate reductase</fullName>
    </submittedName>
</protein>
<proteinExistence type="predicted"/>
<feature type="domain" description="Bacterial bifunctional deaminase-reductase C-terminal" evidence="1">
    <location>
        <begin position="3"/>
        <end position="178"/>
    </location>
</feature>
<dbReference type="RefSeq" id="WP_020637516.1">
    <property type="nucleotide sequence ID" value="NZ_KB913032.1"/>
</dbReference>
<dbReference type="Proteomes" id="UP000215563">
    <property type="component" value="Unassembled WGS sequence"/>
</dbReference>
<name>A0A229RQ55_AMYAL</name>
<organism evidence="2 3">
    <name type="scientific">Amycolatopsis alba DSM 44262</name>
    <dbReference type="NCBI Taxonomy" id="1125972"/>
    <lineage>
        <taxon>Bacteria</taxon>
        <taxon>Bacillati</taxon>
        <taxon>Actinomycetota</taxon>
        <taxon>Actinomycetes</taxon>
        <taxon>Pseudonocardiales</taxon>
        <taxon>Pseudonocardiaceae</taxon>
        <taxon>Amycolatopsis</taxon>
    </lineage>
</organism>
<evidence type="ECO:0000313" key="3">
    <source>
        <dbReference type="Proteomes" id="UP000215563"/>
    </source>
</evidence>
<dbReference type="Gene3D" id="3.40.430.10">
    <property type="entry name" value="Dihydrofolate Reductase, subunit A"/>
    <property type="match status" value="1"/>
</dbReference>
<dbReference type="SUPFAM" id="SSF53597">
    <property type="entry name" value="Dihydrofolate reductase-like"/>
    <property type="match status" value="1"/>
</dbReference>
<dbReference type="AlphaFoldDB" id="A0A229RQ55"/>
<reference evidence="2 3" key="1">
    <citation type="submission" date="2017-07" db="EMBL/GenBank/DDBJ databases">
        <title>Amycolatopsis alba DSM 44262 Genome sequencing and assembly.</title>
        <authorList>
            <person name="Kaur N."/>
            <person name="Mayilraj S."/>
        </authorList>
    </citation>
    <scope>NUCLEOTIDE SEQUENCE [LARGE SCALE GENOMIC DNA]</scope>
    <source>
        <strain evidence="2 3">DSM 44262</strain>
    </source>
</reference>
<sequence length="185" mass="20633">MRKLVYFVHTSIDGRIEGPDGEFDWPEMGPELSGHSKELADRSDTFVYGRRVWEMMASFWPEAEKKSTHPHVLDFAPIWRNTPKIVFSRTLEKADWDTEVINDDLAGRMTELKAKPGKDLLLTGGTELATACARHGLVDEFHVVVHPVVLGGGKQVLAGGARADLRLTGTRTFDGRAVLLTYEKA</sequence>
<dbReference type="OrthoDB" id="7949219at2"/>
<evidence type="ECO:0000259" key="1">
    <source>
        <dbReference type="Pfam" id="PF01872"/>
    </source>
</evidence>
<dbReference type="InterPro" id="IPR024072">
    <property type="entry name" value="DHFR-like_dom_sf"/>
</dbReference>
<dbReference type="PANTHER" id="PTHR38011">
    <property type="entry name" value="DIHYDROFOLATE REDUCTASE FAMILY PROTEIN (AFU_ORTHOLOGUE AFUA_8G06820)"/>
    <property type="match status" value="1"/>
</dbReference>